<name>F3PV86_9BACE</name>
<comment type="caution">
    <text evidence="2">The sequence shown here is derived from an EMBL/GenBank/DDBJ whole genome shotgun (WGS) entry which is preliminary data.</text>
</comment>
<dbReference type="STRING" id="763034.HMPREF9446_02661"/>
<evidence type="ECO:0000256" key="1">
    <source>
        <dbReference type="SAM" id="Phobius"/>
    </source>
</evidence>
<dbReference type="EMBL" id="AFBN01000060">
    <property type="protein sequence ID" value="EGF55548.1"/>
    <property type="molecule type" value="Genomic_DNA"/>
</dbReference>
<dbReference type="HOGENOM" id="CLU_3247229_0_0_10"/>
<evidence type="ECO:0000313" key="2">
    <source>
        <dbReference type="EMBL" id="EGF55548.1"/>
    </source>
</evidence>
<organism evidence="2 3">
    <name type="scientific">Bacteroides fluxus YIT 12057</name>
    <dbReference type="NCBI Taxonomy" id="763034"/>
    <lineage>
        <taxon>Bacteria</taxon>
        <taxon>Pseudomonadati</taxon>
        <taxon>Bacteroidota</taxon>
        <taxon>Bacteroidia</taxon>
        <taxon>Bacteroidales</taxon>
        <taxon>Bacteroidaceae</taxon>
        <taxon>Bacteroides</taxon>
    </lineage>
</organism>
<protein>
    <submittedName>
        <fullName evidence="2">Uncharacterized protein</fullName>
    </submittedName>
</protein>
<sequence length="42" mass="4986">MARRSFIFLLFKAYLSIEKQQEGILVFNNVLFILNIILILDK</sequence>
<keyword evidence="1" id="KW-0812">Transmembrane</keyword>
<keyword evidence="1" id="KW-0472">Membrane</keyword>
<feature type="transmembrane region" description="Helical" evidence="1">
    <location>
        <begin position="21"/>
        <end position="40"/>
    </location>
</feature>
<keyword evidence="1" id="KW-1133">Transmembrane helix</keyword>
<accession>F3PV86</accession>
<dbReference type="AlphaFoldDB" id="F3PV86"/>
<dbReference type="Proteomes" id="UP000003416">
    <property type="component" value="Unassembled WGS sequence"/>
</dbReference>
<gene>
    <name evidence="2" type="ORF">HMPREF9446_02661</name>
</gene>
<reference evidence="2 3" key="1">
    <citation type="submission" date="2011-02" db="EMBL/GenBank/DDBJ databases">
        <authorList>
            <person name="Weinstock G."/>
            <person name="Sodergren E."/>
            <person name="Clifton S."/>
            <person name="Fulton L."/>
            <person name="Fulton B."/>
            <person name="Courtney L."/>
            <person name="Fronick C."/>
            <person name="Harrison M."/>
            <person name="Strong C."/>
            <person name="Farmer C."/>
            <person name="Delahaunty K."/>
            <person name="Markovic C."/>
            <person name="Hall O."/>
            <person name="Minx P."/>
            <person name="Tomlinson C."/>
            <person name="Mitreva M."/>
            <person name="Hou S."/>
            <person name="Chen J."/>
            <person name="Wollam A."/>
            <person name="Pepin K.H."/>
            <person name="Johnson M."/>
            <person name="Bhonagiri V."/>
            <person name="Zhang X."/>
            <person name="Suruliraj S."/>
            <person name="Warren W."/>
            <person name="Chinwalla A."/>
            <person name="Mardis E.R."/>
            <person name="Wilson R.K."/>
        </authorList>
    </citation>
    <scope>NUCLEOTIDE SEQUENCE [LARGE SCALE GENOMIC DNA]</scope>
    <source>
        <strain evidence="2 3">YIT 12057</strain>
    </source>
</reference>
<evidence type="ECO:0000313" key="3">
    <source>
        <dbReference type="Proteomes" id="UP000003416"/>
    </source>
</evidence>
<keyword evidence="3" id="KW-1185">Reference proteome</keyword>
<proteinExistence type="predicted"/>